<evidence type="ECO:0000256" key="3">
    <source>
        <dbReference type="ARBA" id="ARBA00022837"/>
    </source>
</evidence>
<comment type="subcellular location">
    <subcellularLocation>
        <location evidence="1">Membrane</location>
        <topology evidence="1">Multi-pass membrane protein</topology>
    </subcellularLocation>
</comment>
<dbReference type="Gene3D" id="1.20.120.350">
    <property type="entry name" value="Voltage-gated potassium channels. Chain C"/>
    <property type="match status" value="1"/>
</dbReference>
<evidence type="ECO:0000256" key="6">
    <source>
        <dbReference type="SAM" id="MobiDB-lite"/>
    </source>
</evidence>
<accession>A0A7S0Y362</accession>
<feature type="transmembrane region" description="Helical" evidence="7">
    <location>
        <begin position="249"/>
        <end position="272"/>
    </location>
</feature>
<evidence type="ECO:0000256" key="4">
    <source>
        <dbReference type="ARBA" id="ARBA00022989"/>
    </source>
</evidence>
<keyword evidence="2 7" id="KW-0812">Transmembrane</keyword>
<evidence type="ECO:0000256" key="1">
    <source>
        <dbReference type="ARBA" id="ARBA00004141"/>
    </source>
</evidence>
<dbReference type="InterPro" id="IPR005821">
    <property type="entry name" value="Ion_trans_dom"/>
</dbReference>
<feature type="compositionally biased region" description="Basic and acidic residues" evidence="6">
    <location>
        <begin position="977"/>
        <end position="987"/>
    </location>
</feature>
<keyword evidence="4 7" id="KW-1133">Transmembrane helix</keyword>
<feature type="transmembrane region" description="Helical" evidence="7">
    <location>
        <begin position="410"/>
        <end position="428"/>
    </location>
</feature>
<name>A0A7S0Y362_HEMAN</name>
<dbReference type="GO" id="GO:0001518">
    <property type="term" value="C:voltage-gated sodium channel complex"/>
    <property type="evidence" value="ECO:0007669"/>
    <property type="project" value="TreeGrafter"/>
</dbReference>
<proteinExistence type="predicted"/>
<keyword evidence="5 7" id="KW-0472">Membrane</keyword>
<feature type="transmembrane region" description="Helical" evidence="7">
    <location>
        <begin position="440"/>
        <end position="468"/>
    </location>
</feature>
<dbReference type="InterPro" id="IPR011992">
    <property type="entry name" value="EF-hand-dom_pair"/>
</dbReference>
<dbReference type="PANTHER" id="PTHR10037">
    <property type="entry name" value="VOLTAGE-GATED CATION CHANNEL CALCIUM AND SODIUM"/>
    <property type="match status" value="1"/>
</dbReference>
<protein>
    <recommendedName>
        <fullName evidence="8">EF-hand domain-containing protein</fullName>
    </recommendedName>
</protein>
<evidence type="ECO:0000313" key="9">
    <source>
        <dbReference type="EMBL" id="CAD8754323.1"/>
    </source>
</evidence>
<evidence type="ECO:0000256" key="2">
    <source>
        <dbReference type="ARBA" id="ARBA00022692"/>
    </source>
</evidence>
<dbReference type="InterPro" id="IPR043203">
    <property type="entry name" value="VGCC_Ca_Na"/>
</dbReference>
<dbReference type="SUPFAM" id="SSF47473">
    <property type="entry name" value="EF-hand"/>
    <property type="match status" value="1"/>
</dbReference>
<dbReference type="EMBL" id="HBFK01034368">
    <property type="protein sequence ID" value="CAD8754323.1"/>
    <property type="molecule type" value="Transcribed_RNA"/>
</dbReference>
<dbReference type="GO" id="GO:0005248">
    <property type="term" value="F:voltage-gated sodium channel activity"/>
    <property type="evidence" value="ECO:0007669"/>
    <property type="project" value="TreeGrafter"/>
</dbReference>
<organism evidence="9">
    <name type="scientific">Hemiselmis andersenii</name>
    <name type="common">Cryptophyte alga</name>
    <dbReference type="NCBI Taxonomy" id="464988"/>
    <lineage>
        <taxon>Eukaryota</taxon>
        <taxon>Cryptophyceae</taxon>
        <taxon>Cryptomonadales</taxon>
        <taxon>Hemiselmidaceae</taxon>
        <taxon>Hemiselmis</taxon>
    </lineage>
</organism>
<evidence type="ECO:0000256" key="7">
    <source>
        <dbReference type="SAM" id="Phobius"/>
    </source>
</evidence>
<dbReference type="PROSITE" id="PS50222">
    <property type="entry name" value="EF_HAND_2"/>
    <property type="match status" value="1"/>
</dbReference>
<dbReference type="InterPro" id="IPR018247">
    <property type="entry name" value="EF_Hand_1_Ca_BS"/>
</dbReference>
<sequence length="987" mass="111995">MGKGKSPHLPRLVGISFAEDDHHSSHHHDERDGHAGGADQSHRHFVDNEEEYYADHRDKKTEQAHTLDEHVMSSEISFQELPREISRKINGRNFSFAGFAGADLEAYTHWLDMFNKREDEAYVEHSLIPKMPDPSTFQKEGQVVAALGLKIKTTRVVVTAWEVCFDGRGGQLADRLPLVEIESMSLSDDTVTINTFTDGLNSGRVYKITATDAYDWEHAIRSAWDHRIKHRDDYYRNLRIWWRKTYDGVYVQSLLSLLICASFGVICIVVQVQPEEGSELAQQTVYVDVMFTCIFIADLALNFYAHYFWAFFRNPWNNFDAVVVFISFIWIMNRVTLNNPRVDVLKHVRAFRIFRVAGKIRQLRKLVDAIGESLMPMIYGCCMSIIFLCIFCVLGTEFFKTSDPDNFGTFARTFYTLFLALAFGIWQADLPFLYEDTKTVNYLVLFYVMLFTIFMIWISLQVVLAILLENFVTAQTRDKGMDDRANLELRARENVADGGLDSLMKEMLRVFDTSHDMAKGITRIFLFLDTDESGAISYTEFYMGMKKLHAKPHVEVSDFDWDILTHDYTLLDERKCLNMASFHRLMRRQLKNYVQRHVTDVMTMSEDVVGVSWTLGALRMVLLDELTHPPQDDGDDAGTGRKGGRKGSFRITRSTMPSPEHQKQLLPPEDPFQFPDIPPPTELPVRRPSSRAVEAVDTPPRSPVRSSRRESKDTKSSETTVGSNQPREMTEAVKWVDVENVLSEIQTSRVETCDLRGEVEDVKGQLQNIRGDMREMMRKMEAMLEILVVHQTNEGNHTPAHLVASMSPTWQLSPKNGGENVAVFSSPREPRAVFALEQPPVPAAPPRPDILPVHLERRPSYGQGGLTLTDRSNMTLPSPHRPEMLAPAASRHRGSLNGNGKTFNGARFVNAHNASGGSRDFADHLPSHLLSGHSPCSTPCQPNPVTMLQPDDSVLARCPLPARRIRSPRTFSAKHTGTRESDVRARG</sequence>
<feature type="compositionally biased region" description="Basic and acidic residues" evidence="6">
    <location>
        <begin position="707"/>
        <end position="716"/>
    </location>
</feature>
<dbReference type="PANTHER" id="PTHR10037:SF62">
    <property type="entry name" value="SODIUM CHANNEL PROTEIN 60E"/>
    <property type="match status" value="1"/>
</dbReference>
<keyword evidence="3" id="KW-0106">Calcium</keyword>
<dbReference type="Gene3D" id="1.10.287.70">
    <property type="match status" value="1"/>
</dbReference>
<dbReference type="SUPFAM" id="SSF81324">
    <property type="entry name" value="Voltage-gated potassium channels"/>
    <property type="match status" value="1"/>
</dbReference>
<dbReference type="InterPro" id="IPR027359">
    <property type="entry name" value="Volt_channel_dom_sf"/>
</dbReference>
<feature type="region of interest" description="Disordered" evidence="6">
    <location>
        <begin position="628"/>
        <end position="730"/>
    </location>
</feature>
<feature type="compositionally biased region" description="Polar residues" evidence="6">
    <location>
        <begin position="717"/>
        <end position="727"/>
    </location>
</feature>
<dbReference type="AlphaFoldDB" id="A0A7S0Y362"/>
<reference evidence="9" key="1">
    <citation type="submission" date="2021-01" db="EMBL/GenBank/DDBJ databases">
        <authorList>
            <person name="Corre E."/>
            <person name="Pelletier E."/>
            <person name="Niang G."/>
            <person name="Scheremetjew M."/>
            <person name="Finn R."/>
            <person name="Kale V."/>
            <person name="Holt S."/>
            <person name="Cochrane G."/>
            <person name="Meng A."/>
            <person name="Brown T."/>
            <person name="Cohen L."/>
        </authorList>
    </citation>
    <scope>NUCLEOTIDE SEQUENCE</scope>
    <source>
        <strain evidence="9">CCMP441</strain>
    </source>
</reference>
<feature type="transmembrane region" description="Helical" evidence="7">
    <location>
        <begin position="284"/>
        <end position="304"/>
    </location>
</feature>
<evidence type="ECO:0000259" key="8">
    <source>
        <dbReference type="PROSITE" id="PS50222"/>
    </source>
</evidence>
<dbReference type="GO" id="GO:0005509">
    <property type="term" value="F:calcium ion binding"/>
    <property type="evidence" value="ECO:0007669"/>
    <property type="project" value="InterPro"/>
</dbReference>
<evidence type="ECO:0000256" key="5">
    <source>
        <dbReference type="ARBA" id="ARBA00023136"/>
    </source>
</evidence>
<feature type="domain" description="EF-hand" evidence="8">
    <location>
        <begin position="516"/>
        <end position="551"/>
    </location>
</feature>
<dbReference type="Pfam" id="PF00520">
    <property type="entry name" value="Ion_trans"/>
    <property type="match status" value="1"/>
</dbReference>
<dbReference type="InterPro" id="IPR002048">
    <property type="entry name" value="EF_hand_dom"/>
</dbReference>
<feature type="region of interest" description="Disordered" evidence="6">
    <location>
        <begin position="21"/>
        <end position="41"/>
    </location>
</feature>
<gene>
    <name evidence="9" type="ORF">HAND1043_LOCUS20830</name>
</gene>
<feature type="transmembrane region" description="Helical" evidence="7">
    <location>
        <begin position="316"/>
        <end position="333"/>
    </location>
</feature>
<feature type="region of interest" description="Disordered" evidence="6">
    <location>
        <begin position="966"/>
        <end position="987"/>
    </location>
</feature>
<feature type="transmembrane region" description="Helical" evidence="7">
    <location>
        <begin position="377"/>
        <end position="398"/>
    </location>
</feature>
<dbReference type="PROSITE" id="PS00018">
    <property type="entry name" value="EF_HAND_1"/>
    <property type="match status" value="1"/>
</dbReference>